<sequence>MTRPETLLGDVAVAVNPTTGGTRACAGLRPCCSTRYGRRKFRWFFYESVDAVFGTRAVKITPAHDRHRLPLVEWIDCKRRILDGFGHFTDLPRCKARIKMMDYWNFRLVRGQRMYSFGAKRWPKERLKR</sequence>
<dbReference type="GO" id="GO:0004832">
    <property type="term" value="F:valine-tRNA ligase activity"/>
    <property type="evidence" value="ECO:0007669"/>
    <property type="project" value="UniProtKB-EC"/>
</dbReference>
<dbReference type="VEuPathDB" id="VectorBase:CPIJ017162"/>
<dbReference type="EC" id="6.1.1.9" evidence="2"/>
<dbReference type="GO" id="GO:0006438">
    <property type="term" value="P:valyl-tRNA aminoacylation"/>
    <property type="evidence" value="ECO:0007669"/>
    <property type="project" value="InterPro"/>
</dbReference>
<evidence type="ECO:0000256" key="2">
    <source>
        <dbReference type="ARBA" id="ARBA00013169"/>
    </source>
</evidence>
<evidence type="ECO:0000256" key="6">
    <source>
        <dbReference type="ARBA" id="ARBA00022917"/>
    </source>
</evidence>
<keyword evidence="5" id="KW-0067">ATP-binding</keyword>
<dbReference type="Proteomes" id="UP000002320">
    <property type="component" value="Unassembled WGS sequence"/>
</dbReference>
<dbReference type="OrthoDB" id="629407at2759"/>
<keyword evidence="11" id="KW-1185">Reference proteome</keyword>
<reference evidence="10" key="2">
    <citation type="submission" date="2020-05" db="UniProtKB">
        <authorList>
            <consortium name="EnsemblMetazoa"/>
        </authorList>
    </citation>
    <scope>IDENTIFICATION</scope>
    <source>
        <strain evidence="10">JHB</strain>
    </source>
</reference>
<dbReference type="HOGENOM" id="CLU_1950900_0_0_1"/>
<dbReference type="EnsemblMetazoa" id="CPIJ017162-RA">
    <property type="protein sequence ID" value="CPIJ017162-PA"/>
    <property type="gene ID" value="CPIJ017162"/>
</dbReference>
<dbReference type="GO" id="GO:0005829">
    <property type="term" value="C:cytosol"/>
    <property type="evidence" value="ECO:0007669"/>
    <property type="project" value="TreeGrafter"/>
</dbReference>
<dbReference type="STRING" id="7176.B0XCD2"/>
<dbReference type="PANTHER" id="PTHR11946">
    <property type="entry name" value="VALYL-TRNA SYNTHETASES"/>
    <property type="match status" value="1"/>
</dbReference>
<dbReference type="InParanoid" id="B0XCD2"/>
<evidence type="ECO:0000256" key="8">
    <source>
        <dbReference type="ARBA" id="ARBA00029936"/>
    </source>
</evidence>
<dbReference type="InterPro" id="IPR002303">
    <property type="entry name" value="Valyl-tRNA_ligase"/>
</dbReference>
<comment type="similarity">
    <text evidence="1">Belongs to the class-I aminoacyl-tRNA synthetase family.</text>
</comment>
<keyword evidence="4" id="KW-0547">Nucleotide-binding</keyword>
<dbReference type="PANTHER" id="PTHR11946:SF109">
    <property type="entry name" value="VALINE--TRNA LIGASE"/>
    <property type="match status" value="1"/>
</dbReference>
<dbReference type="AlphaFoldDB" id="B0XCD2"/>
<protein>
    <recommendedName>
        <fullName evidence="2">valine--tRNA ligase</fullName>
        <ecNumber evidence="2">6.1.1.9</ecNumber>
    </recommendedName>
    <alternativeName>
        <fullName evidence="8">Valyl-tRNA synthetase</fullName>
    </alternativeName>
</protein>
<evidence type="ECO:0000256" key="1">
    <source>
        <dbReference type="ARBA" id="ARBA00005594"/>
    </source>
</evidence>
<dbReference type="EMBL" id="DS232686">
    <property type="protein sequence ID" value="EDS44762.1"/>
    <property type="molecule type" value="Genomic_DNA"/>
</dbReference>
<evidence type="ECO:0000256" key="5">
    <source>
        <dbReference type="ARBA" id="ARBA00022840"/>
    </source>
</evidence>
<keyword evidence="6" id="KW-0648">Protein biosynthesis</keyword>
<dbReference type="InterPro" id="IPR009008">
    <property type="entry name" value="Val/Leu/Ile-tRNA-synth_edit"/>
</dbReference>
<dbReference type="KEGG" id="cqu:CpipJ_CPIJ017162"/>
<dbReference type="VEuPathDB" id="VectorBase:CQUJHB013133"/>
<reference evidence="9" key="1">
    <citation type="submission" date="2007-03" db="EMBL/GenBank/DDBJ databases">
        <title>Annotation of Culex pipiens quinquefasciatus.</title>
        <authorList>
            <consortium name="The Broad Institute Genome Sequencing Platform"/>
            <person name="Atkinson P.W."/>
            <person name="Hemingway J."/>
            <person name="Christensen B.M."/>
            <person name="Higgs S."/>
            <person name="Kodira C."/>
            <person name="Hannick L."/>
            <person name="Megy K."/>
            <person name="O'Leary S."/>
            <person name="Pearson M."/>
            <person name="Haas B.J."/>
            <person name="Mauceli E."/>
            <person name="Wortman J.R."/>
            <person name="Lee N.H."/>
            <person name="Guigo R."/>
            <person name="Stanke M."/>
            <person name="Alvarado L."/>
            <person name="Amedeo P."/>
            <person name="Antoine C.H."/>
            <person name="Arensburger P."/>
            <person name="Bidwell S.L."/>
            <person name="Crawford M."/>
            <person name="Camaro F."/>
            <person name="Devon K."/>
            <person name="Engels R."/>
            <person name="Hammond M."/>
            <person name="Howarth C."/>
            <person name="Koehrsen M."/>
            <person name="Lawson D."/>
            <person name="Montgomery P."/>
            <person name="Nene V."/>
            <person name="Nusbaum C."/>
            <person name="Puiu D."/>
            <person name="Romero-Severson J."/>
            <person name="Severson D.W."/>
            <person name="Shumway M."/>
            <person name="Sisk P."/>
            <person name="Stolte C."/>
            <person name="Zeng Q."/>
            <person name="Eisenstadt E."/>
            <person name="Fraser-Liggett C."/>
            <person name="Strausberg R."/>
            <person name="Galagan J."/>
            <person name="Birren B."/>
            <person name="Collins F.H."/>
        </authorList>
    </citation>
    <scope>NUCLEOTIDE SEQUENCE [LARGE SCALE GENOMIC DNA]</scope>
    <source>
        <strain evidence="9">JHB</strain>
    </source>
</reference>
<keyword evidence="3" id="KW-0436">Ligase</keyword>
<evidence type="ECO:0000313" key="9">
    <source>
        <dbReference type="EMBL" id="EDS44762.1"/>
    </source>
</evidence>
<evidence type="ECO:0000256" key="7">
    <source>
        <dbReference type="ARBA" id="ARBA00023146"/>
    </source>
</evidence>
<evidence type="ECO:0000256" key="4">
    <source>
        <dbReference type="ARBA" id="ARBA00022741"/>
    </source>
</evidence>
<evidence type="ECO:0000256" key="3">
    <source>
        <dbReference type="ARBA" id="ARBA00022598"/>
    </source>
</evidence>
<keyword evidence="7 9" id="KW-0030">Aminoacyl-tRNA synthetase</keyword>
<dbReference type="Gene3D" id="3.90.740.10">
    <property type="entry name" value="Valyl/Leucyl/Isoleucyl-tRNA synthetase, editing domain"/>
    <property type="match status" value="1"/>
</dbReference>
<dbReference type="SUPFAM" id="SSF50677">
    <property type="entry name" value="ValRS/IleRS/LeuRS editing domain"/>
    <property type="match status" value="1"/>
</dbReference>
<dbReference type="GO" id="GO:0005524">
    <property type="term" value="F:ATP binding"/>
    <property type="evidence" value="ECO:0007669"/>
    <property type="project" value="UniProtKB-KW"/>
</dbReference>
<organism>
    <name type="scientific">Culex quinquefasciatus</name>
    <name type="common">Southern house mosquito</name>
    <name type="synonym">Culex pungens</name>
    <dbReference type="NCBI Taxonomy" id="7176"/>
    <lineage>
        <taxon>Eukaryota</taxon>
        <taxon>Metazoa</taxon>
        <taxon>Ecdysozoa</taxon>
        <taxon>Arthropoda</taxon>
        <taxon>Hexapoda</taxon>
        <taxon>Insecta</taxon>
        <taxon>Pterygota</taxon>
        <taxon>Neoptera</taxon>
        <taxon>Endopterygota</taxon>
        <taxon>Diptera</taxon>
        <taxon>Nematocera</taxon>
        <taxon>Culicoidea</taxon>
        <taxon>Culicidae</taxon>
        <taxon>Culicinae</taxon>
        <taxon>Culicini</taxon>
        <taxon>Culex</taxon>
        <taxon>Culex</taxon>
    </lineage>
</organism>
<dbReference type="GO" id="GO:0002161">
    <property type="term" value="F:aminoacyl-tRNA deacylase activity"/>
    <property type="evidence" value="ECO:0007669"/>
    <property type="project" value="InterPro"/>
</dbReference>
<name>B0XCD2_CULQU</name>
<proteinExistence type="inferred from homology"/>
<evidence type="ECO:0000313" key="11">
    <source>
        <dbReference type="Proteomes" id="UP000002320"/>
    </source>
</evidence>
<evidence type="ECO:0000313" key="10">
    <source>
        <dbReference type="EnsemblMetazoa" id="CPIJ017162-PA"/>
    </source>
</evidence>
<gene>
    <name evidence="10" type="primary">6050755</name>
    <name evidence="9" type="ORF">CpipJ_CPIJ017162</name>
</gene>
<accession>B0XCD2</accession>